<dbReference type="GO" id="GO:0005829">
    <property type="term" value="C:cytosol"/>
    <property type="evidence" value="ECO:0007669"/>
    <property type="project" value="TreeGrafter"/>
</dbReference>
<dbReference type="EMBL" id="MJAO01000011">
    <property type="protein sequence ID" value="OKB66336.1"/>
    <property type="molecule type" value="Genomic_DNA"/>
</dbReference>
<dbReference type="GO" id="GO:0046872">
    <property type="term" value="F:metal ion binding"/>
    <property type="evidence" value="ECO:0007669"/>
    <property type="project" value="UniProtKB-KW"/>
</dbReference>
<dbReference type="GO" id="GO:0006154">
    <property type="term" value="P:adenosine catabolic process"/>
    <property type="evidence" value="ECO:0007669"/>
    <property type="project" value="TreeGrafter"/>
</dbReference>
<dbReference type="NCBIfam" id="TIGR01430">
    <property type="entry name" value="aden_deam"/>
    <property type="match status" value="1"/>
</dbReference>
<dbReference type="GO" id="GO:0060169">
    <property type="term" value="P:negative regulation of adenosine receptor signaling pathway"/>
    <property type="evidence" value="ECO:0007669"/>
    <property type="project" value="TreeGrafter"/>
</dbReference>
<comment type="cofactor">
    <cofactor evidence="1">
        <name>Zn(2+)</name>
        <dbReference type="ChEBI" id="CHEBI:29105"/>
    </cofactor>
</comment>
<dbReference type="OrthoDB" id="105475at2"/>
<evidence type="ECO:0000256" key="2">
    <source>
        <dbReference type="ARBA" id="ARBA00006676"/>
    </source>
</evidence>
<evidence type="ECO:0000256" key="6">
    <source>
        <dbReference type="ARBA" id="ARBA00022833"/>
    </source>
</evidence>
<evidence type="ECO:0000259" key="7">
    <source>
        <dbReference type="Pfam" id="PF00962"/>
    </source>
</evidence>
<name>A0A1Q4NZM4_SERMA</name>
<evidence type="ECO:0000313" key="9">
    <source>
        <dbReference type="Proteomes" id="UP000185770"/>
    </source>
</evidence>
<evidence type="ECO:0000256" key="5">
    <source>
        <dbReference type="ARBA" id="ARBA00022801"/>
    </source>
</evidence>
<comment type="caution">
    <text evidence="8">The sequence shown here is derived from an EMBL/GenBank/DDBJ whole genome shotgun (WGS) entry which is preliminary data.</text>
</comment>
<dbReference type="AlphaFoldDB" id="A0A1Q4NZM4"/>
<dbReference type="InterPro" id="IPR006330">
    <property type="entry name" value="Ado/ade_deaminase"/>
</dbReference>
<keyword evidence="6" id="KW-0862">Zinc</keyword>
<proteinExistence type="inferred from homology"/>
<keyword evidence="5" id="KW-0378">Hydrolase</keyword>
<dbReference type="GO" id="GO:0004000">
    <property type="term" value="F:adenosine deaminase activity"/>
    <property type="evidence" value="ECO:0007669"/>
    <property type="project" value="TreeGrafter"/>
</dbReference>
<accession>A0A1Q4NZM4</accession>
<dbReference type="PANTHER" id="PTHR11409">
    <property type="entry name" value="ADENOSINE DEAMINASE"/>
    <property type="match status" value="1"/>
</dbReference>
<dbReference type="EC" id="3.5.4.4" evidence="3"/>
<dbReference type="Pfam" id="PF00962">
    <property type="entry name" value="A_deaminase"/>
    <property type="match status" value="1"/>
</dbReference>
<dbReference type="GO" id="GO:0046103">
    <property type="term" value="P:inosine biosynthetic process"/>
    <property type="evidence" value="ECO:0007669"/>
    <property type="project" value="TreeGrafter"/>
</dbReference>
<feature type="domain" description="Adenosine deaminase" evidence="7">
    <location>
        <begin position="10"/>
        <end position="326"/>
    </location>
</feature>
<organism evidence="8 9">
    <name type="scientific">Serratia marcescens</name>
    <dbReference type="NCBI Taxonomy" id="615"/>
    <lineage>
        <taxon>Bacteria</taxon>
        <taxon>Pseudomonadati</taxon>
        <taxon>Pseudomonadota</taxon>
        <taxon>Gammaproteobacteria</taxon>
        <taxon>Enterobacterales</taxon>
        <taxon>Yersiniaceae</taxon>
        <taxon>Serratia</taxon>
    </lineage>
</organism>
<dbReference type="SUPFAM" id="SSF51556">
    <property type="entry name" value="Metallo-dependent hydrolases"/>
    <property type="match status" value="1"/>
</dbReference>
<reference evidence="8 9" key="1">
    <citation type="submission" date="2016-09" db="EMBL/GenBank/DDBJ databases">
        <title>Serratia marcescens MSU-97 and epiphytic antimycotic-producing bacteria.</title>
        <authorList>
            <person name="Matilla M.A."/>
        </authorList>
    </citation>
    <scope>NUCLEOTIDE SEQUENCE [LARGE SCALE GENOMIC DNA]</scope>
    <source>
        <strain evidence="8 9">MSU-97</strain>
    </source>
</reference>
<evidence type="ECO:0000256" key="1">
    <source>
        <dbReference type="ARBA" id="ARBA00001947"/>
    </source>
</evidence>
<evidence type="ECO:0000256" key="4">
    <source>
        <dbReference type="ARBA" id="ARBA00022723"/>
    </source>
</evidence>
<sequence>MTFDPRELNKVELHVHLDTCLSYHYLKKIDPQITRTAFNRQFVAPKTCADLGDFLSKIAPQIALLQTQQAIALAVDDLFAQLAADNVIYAELRFAPLLHTRMGLTGEAVVETVIAAMHDASRTYGIGAGLILCTLRHFDAAASLQTAGLVVNFLGRGVVALDLAADEARYPLTNHVAAFRAVREAGGNVIAHAGEAKGADSVRETLDQLRVSRIGHGVRSIEDAALVERLIATGVLLEICPSCNLTCNLFDSIDDHPIDRLKKLGVRLNVNTDARTVADTTLNKEYWLLHDAFGWNDEDFNRCNRQALEASFLDGDTKIKLMNKLNAGPRRPGTFQD</sequence>
<dbReference type="GO" id="GO:0009897">
    <property type="term" value="C:external side of plasma membrane"/>
    <property type="evidence" value="ECO:0007669"/>
    <property type="project" value="TreeGrafter"/>
</dbReference>
<evidence type="ECO:0000256" key="3">
    <source>
        <dbReference type="ARBA" id="ARBA00012784"/>
    </source>
</evidence>
<dbReference type="Gene3D" id="3.20.20.140">
    <property type="entry name" value="Metal-dependent hydrolases"/>
    <property type="match status" value="1"/>
</dbReference>
<evidence type="ECO:0000313" key="8">
    <source>
        <dbReference type="EMBL" id="OKB66336.1"/>
    </source>
</evidence>
<gene>
    <name evidence="8" type="ORF">BHU62_12310</name>
</gene>
<dbReference type="GO" id="GO:0043103">
    <property type="term" value="P:hypoxanthine salvage"/>
    <property type="evidence" value="ECO:0007669"/>
    <property type="project" value="TreeGrafter"/>
</dbReference>
<dbReference type="InterPro" id="IPR032466">
    <property type="entry name" value="Metal_Hydrolase"/>
</dbReference>
<dbReference type="PANTHER" id="PTHR11409:SF43">
    <property type="entry name" value="ADENOSINE DEAMINASE"/>
    <property type="match status" value="1"/>
</dbReference>
<protein>
    <recommendedName>
        <fullName evidence="3">adenosine deaminase</fullName>
        <ecNumber evidence="3">3.5.4.4</ecNumber>
    </recommendedName>
</protein>
<keyword evidence="4" id="KW-0479">Metal-binding</keyword>
<dbReference type="Proteomes" id="UP000185770">
    <property type="component" value="Unassembled WGS sequence"/>
</dbReference>
<dbReference type="InterPro" id="IPR001365">
    <property type="entry name" value="A_deaminase_dom"/>
</dbReference>
<comment type="similarity">
    <text evidence="2">Belongs to the metallo-dependent hydrolases superfamily. Adenosine and AMP deaminases family.</text>
</comment>